<feature type="transmembrane region" description="Helical" evidence="1">
    <location>
        <begin position="375"/>
        <end position="394"/>
    </location>
</feature>
<protein>
    <submittedName>
        <fullName evidence="2">Uncharacterized protein</fullName>
    </submittedName>
</protein>
<name>A0A922F4U8_CARIL</name>
<organism evidence="2 3">
    <name type="scientific">Carya illinoinensis</name>
    <name type="common">Pecan</name>
    <dbReference type="NCBI Taxonomy" id="32201"/>
    <lineage>
        <taxon>Eukaryota</taxon>
        <taxon>Viridiplantae</taxon>
        <taxon>Streptophyta</taxon>
        <taxon>Embryophyta</taxon>
        <taxon>Tracheophyta</taxon>
        <taxon>Spermatophyta</taxon>
        <taxon>Magnoliopsida</taxon>
        <taxon>eudicotyledons</taxon>
        <taxon>Gunneridae</taxon>
        <taxon>Pentapetalae</taxon>
        <taxon>rosids</taxon>
        <taxon>fabids</taxon>
        <taxon>Fagales</taxon>
        <taxon>Juglandaceae</taxon>
        <taxon>Carya</taxon>
    </lineage>
</organism>
<evidence type="ECO:0000313" key="3">
    <source>
        <dbReference type="Proteomes" id="UP000811246"/>
    </source>
</evidence>
<feature type="transmembrane region" description="Helical" evidence="1">
    <location>
        <begin position="282"/>
        <end position="303"/>
    </location>
</feature>
<keyword evidence="1" id="KW-1133">Transmembrane helix</keyword>
<accession>A0A922F4U8</accession>
<gene>
    <name evidence="2" type="ORF">I3842_05G144100</name>
</gene>
<dbReference type="EMBL" id="CM031829">
    <property type="protein sequence ID" value="KAG6713268.1"/>
    <property type="molecule type" value="Genomic_DNA"/>
</dbReference>
<dbReference type="AlphaFoldDB" id="A0A922F4U8"/>
<feature type="transmembrane region" description="Helical" evidence="1">
    <location>
        <begin position="191"/>
        <end position="209"/>
    </location>
</feature>
<sequence length="470" mass="55059">MGVSKFRLQDSENFSLDLSLILFFYLFIDSQQFYYFSKTFSPARDSRHKSVDPPPDGTHFQPCDLIGKRKSSPPLSDLSAVVKLSLQVKGSEMEDNRIILEHNLLEDDDAMTNQKLEVLDILKEAPTIVCKNFNFIFLLFTSHPLFFFMVYYEIFLQRTLLEIPYNLEQTADHVPMWPIPDFITERMNKEFVLQLVQLCFLYLVPLHLLKLCTMIVTVDLACKIYAEERPMTLKEMIKNPIHGARMRGTFITYFYVLLLSTCALLGLTWLVTNYYVTWRNTFFYMFFVVFYGAAFAALLTKFLEWSAVWNMSIIISVLEGTYGAEALALSAYFSKDFERRGMFLMLVFFVWEQGLRLPCLYFGCYEGGIEILVQVSLFCLGNMLKWVVCVIYFYDCKKRTLEKKFDEEVGREIKAVDASLSWEEKKYRESVPNSVYLLLATFYIDLFSRNRDKPWIFAVLYPEFVAIRCL</sequence>
<dbReference type="Proteomes" id="UP000811246">
    <property type="component" value="Chromosome 5"/>
</dbReference>
<feature type="transmembrane region" description="Helical" evidence="1">
    <location>
        <begin position="20"/>
        <end position="37"/>
    </location>
</feature>
<comment type="caution">
    <text evidence="2">The sequence shown here is derived from an EMBL/GenBank/DDBJ whole genome shotgun (WGS) entry which is preliminary data.</text>
</comment>
<feature type="transmembrane region" description="Helical" evidence="1">
    <location>
        <begin position="133"/>
        <end position="152"/>
    </location>
</feature>
<proteinExistence type="predicted"/>
<feature type="transmembrane region" description="Helical" evidence="1">
    <location>
        <begin position="253"/>
        <end position="276"/>
    </location>
</feature>
<evidence type="ECO:0000313" key="2">
    <source>
        <dbReference type="EMBL" id="KAG6713268.1"/>
    </source>
</evidence>
<keyword evidence="1" id="KW-0812">Transmembrane</keyword>
<reference evidence="2" key="1">
    <citation type="submission" date="2021-01" db="EMBL/GenBank/DDBJ databases">
        <authorList>
            <person name="Lovell J.T."/>
            <person name="Bentley N."/>
            <person name="Bhattarai G."/>
            <person name="Jenkins J.W."/>
            <person name="Sreedasyam A."/>
            <person name="Alarcon Y."/>
            <person name="Bock C."/>
            <person name="Boston L."/>
            <person name="Carlson J."/>
            <person name="Cervantes K."/>
            <person name="Clermont K."/>
            <person name="Krom N."/>
            <person name="Kubenka K."/>
            <person name="Mamidi S."/>
            <person name="Mattison C."/>
            <person name="Monteros M."/>
            <person name="Pisani C."/>
            <person name="Plott C."/>
            <person name="Rajasekar S."/>
            <person name="Rhein H.S."/>
            <person name="Rohla C."/>
            <person name="Song M."/>
            <person name="Hilaire R.S."/>
            <person name="Shu S."/>
            <person name="Wells L."/>
            <person name="Wang X."/>
            <person name="Webber J."/>
            <person name="Heerema R.J."/>
            <person name="Klein P."/>
            <person name="Conner P."/>
            <person name="Grauke L."/>
            <person name="Grimwood J."/>
            <person name="Schmutz J."/>
            <person name="Randall J.J."/>
        </authorList>
    </citation>
    <scope>NUCLEOTIDE SEQUENCE</scope>
    <source>
        <tissue evidence="2">Leaf</tissue>
    </source>
</reference>
<keyword evidence="1" id="KW-0472">Membrane</keyword>
<evidence type="ECO:0000256" key="1">
    <source>
        <dbReference type="SAM" id="Phobius"/>
    </source>
</evidence>
<dbReference type="PANTHER" id="PTHR36714:SF7">
    <property type="entry name" value="TRANSMEMBRANE PROTEIN"/>
    <property type="match status" value="1"/>
</dbReference>
<dbReference type="PANTHER" id="PTHR36714">
    <property type="entry name" value="T23E23.1"/>
    <property type="match status" value="1"/>
</dbReference>